<sequence>MYYTSPGHTVLPAAPSRCPHCRSYLPWKTRESGVAEAVCSNPEHELYTVNLDFSSPTPTLHSASMPPGTRNSRTPPTTSTSGCIAHDCKAGPTKLHRACGKSLCRKHCNEDGPCNYPGHETHRLKKIGVIRRPMQSNQISLPPPSTATWTGGPPYTQRPPSSLDRLPYIQPRASRALPVNVIDKDSFESSQQSLAALEAYQRAQEGELQAFDKALPYDLTLPEPELSLESDYALAMRVQQALNEESNRQDDIWDAGPSQLMTTPASSRRSLPPILPDSPELSPPPTLSSLQSKPRATGARSRITQQMTDSWMDPPTPTNAFENVPPASFLDVQPSFLNTHPRKKRLAQDLSLVQRFRLLFLNGSDPQMVYINTVNKPTIAWPRYRLSDDPMTMEKIGVDGKAQLQLYNEPFWLDIDLDHTHIVKTDIVLILRIRNTVGEKDDEVIQMALHPTTGPHIRNNLPAERKAVRVKLREMGIKADDSDVEVTGHRFLKGKRKRVPSVEVITPQKLSKPRLQINTTIPPLSDTFTFDSPPPSALSLQSHTFHSATSIDSSCPSSPNCDDVSCPSSPIIGDSHRKQLSWPRGLTVKEMEDGFAAMTQLKSRYPGLKREQCFERVFKGRYVHATFDKQKAIWLRASSLLRKEGRDSGALWTAWRKKV</sequence>
<reference evidence="2" key="1">
    <citation type="submission" date="2020-05" db="EMBL/GenBank/DDBJ databases">
        <title>Mycena genomes resolve the evolution of fungal bioluminescence.</title>
        <authorList>
            <person name="Tsai I.J."/>
        </authorList>
    </citation>
    <scope>NUCLEOTIDE SEQUENCE</scope>
    <source>
        <strain evidence="2">171206Taipei</strain>
    </source>
</reference>
<dbReference type="EMBL" id="JACAZF010000014">
    <property type="protein sequence ID" value="KAF7290737.1"/>
    <property type="molecule type" value="Genomic_DNA"/>
</dbReference>
<dbReference type="AlphaFoldDB" id="A0A8H6S1J3"/>
<dbReference type="OrthoDB" id="3070377at2759"/>
<gene>
    <name evidence="2" type="ORF">MIND_01314400</name>
</gene>
<accession>A0A8H6S1J3</accession>
<proteinExistence type="predicted"/>
<dbReference type="GeneID" id="59352115"/>
<comment type="caution">
    <text evidence="2">The sequence shown here is derived from an EMBL/GenBank/DDBJ whole genome shotgun (WGS) entry which is preliminary data.</text>
</comment>
<feature type="region of interest" description="Disordered" evidence="1">
    <location>
        <begin position="247"/>
        <end position="303"/>
    </location>
</feature>
<dbReference type="RefSeq" id="XP_037214097.1">
    <property type="nucleotide sequence ID" value="XM_037369599.1"/>
</dbReference>
<keyword evidence="3" id="KW-1185">Reference proteome</keyword>
<evidence type="ECO:0000256" key="1">
    <source>
        <dbReference type="SAM" id="MobiDB-lite"/>
    </source>
</evidence>
<evidence type="ECO:0000313" key="2">
    <source>
        <dbReference type="EMBL" id="KAF7290737.1"/>
    </source>
</evidence>
<feature type="region of interest" description="Disordered" evidence="1">
    <location>
        <begin position="58"/>
        <end position="80"/>
    </location>
</feature>
<feature type="compositionally biased region" description="Pro residues" evidence="1">
    <location>
        <begin position="273"/>
        <end position="286"/>
    </location>
</feature>
<name>A0A8H6S1J3_9AGAR</name>
<feature type="compositionally biased region" description="Low complexity" evidence="1">
    <location>
        <begin position="66"/>
        <end position="80"/>
    </location>
</feature>
<dbReference type="Proteomes" id="UP000636479">
    <property type="component" value="Unassembled WGS sequence"/>
</dbReference>
<organism evidence="2 3">
    <name type="scientific">Mycena indigotica</name>
    <dbReference type="NCBI Taxonomy" id="2126181"/>
    <lineage>
        <taxon>Eukaryota</taxon>
        <taxon>Fungi</taxon>
        <taxon>Dikarya</taxon>
        <taxon>Basidiomycota</taxon>
        <taxon>Agaricomycotina</taxon>
        <taxon>Agaricomycetes</taxon>
        <taxon>Agaricomycetidae</taxon>
        <taxon>Agaricales</taxon>
        <taxon>Marasmiineae</taxon>
        <taxon>Mycenaceae</taxon>
        <taxon>Mycena</taxon>
    </lineage>
</organism>
<feature type="compositionally biased region" description="Polar residues" evidence="1">
    <location>
        <begin position="259"/>
        <end position="269"/>
    </location>
</feature>
<evidence type="ECO:0000313" key="3">
    <source>
        <dbReference type="Proteomes" id="UP000636479"/>
    </source>
</evidence>
<protein>
    <submittedName>
        <fullName evidence="2">Uncharacterized protein</fullName>
    </submittedName>
</protein>